<dbReference type="eggNOG" id="COG0623">
    <property type="taxonomic scope" value="Bacteria"/>
</dbReference>
<dbReference type="GO" id="GO:0004318">
    <property type="term" value="F:enoyl-[acyl-carrier-protein] reductase (NADH) activity"/>
    <property type="evidence" value="ECO:0007669"/>
    <property type="project" value="UniProtKB-EC"/>
</dbReference>
<dbReference type="PIRSF" id="PIRSF000094">
    <property type="entry name" value="Enoyl-ACP_rdct"/>
    <property type="match status" value="1"/>
</dbReference>
<dbReference type="Proteomes" id="UP000007382">
    <property type="component" value="Chromosome"/>
</dbReference>
<keyword evidence="8 11" id="KW-0520">NAD</keyword>
<comment type="pathway">
    <text evidence="1">Lipid metabolism; fatty acid biosynthesis.</text>
</comment>
<feature type="binding site" evidence="11">
    <location>
        <position position="172"/>
    </location>
    <ligand>
        <name>NAD(+)</name>
        <dbReference type="ChEBI" id="CHEBI:57540"/>
    </ligand>
</feature>
<keyword evidence="5 8" id="KW-0560">Oxidoreductase</keyword>
<evidence type="ECO:0000256" key="4">
    <source>
        <dbReference type="ARBA" id="ARBA00022832"/>
    </source>
</evidence>
<evidence type="ECO:0000256" key="3">
    <source>
        <dbReference type="ARBA" id="ARBA00022516"/>
    </source>
</evidence>
<dbReference type="EMBL" id="AP012342">
    <property type="protein sequence ID" value="BAM07240.1"/>
    <property type="molecule type" value="Genomic_DNA"/>
</dbReference>
<gene>
    <name evidence="12" type="ordered locus">LFE_1558</name>
</gene>
<dbReference type="AlphaFoldDB" id="I0IPP1"/>
<dbReference type="CDD" id="cd05372">
    <property type="entry name" value="ENR_SDR"/>
    <property type="match status" value="1"/>
</dbReference>
<keyword evidence="4" id="KW-0276">Fatty acid metabolism</keyword>
<dbReference type="PANTHER" id="PTHR43159:SF2">
    <property type="entry name" value="ENOYL-[ACYL-CARRIER-PROTEIN] REDUCTASE [NADH], CHLOROPLASTIC"/>
    <property type="match status" value="1"/>
</dbReference>
<sequence length="273" mass="29084">MTETVLGNQMLKGRHILVTGIANRWSIAWAVAEAVLREGGKITLTYQGETQLGNIRKILADIPGGDSVLVEPLDVCDEEQLTSLCSTLEKAGIFLDGVVHSIAFALREELDGHFVDTSRKGYLLAQEISAFSLVALSKALLPRMNDGGAIVAMTYLGSERVVPHYNVMGVAKAALESAVRYLAYDLGGRKIRVNSLSAGPVKTASGRAIKGFGDMVKTVSEQSAIKEQLTVSEVADVAVSLLSPYFRGVTGELIHVDKGYHALGMVLPGSSPA</sequence>
<feature type="binding site" evidence="11">
    <location>
        <begin position="74"/>
        <end position="75"/>
    </location>
    <ligand>
        <name>NAD(+)</name>
        <dbReference type="ChEBI" id="CHEBI:57540"/>
    </ligand>
</feature>
<feature type="binding site" evidence="11">
    <location>
        <begin position="26"/>
        <end position="27"/>
    </location>
    <ligand>
        <name>NAD(+)</name>
        <dbReference type="ChEBI" id="CHEBI:57540"/>
    </ligand>
</feature>
<evidence type="ECO:0000256" key="2">
    <source>
        <dbReference type="ARBA" id="ARBA00009233"/>
    </source>
</evidence>
<reference evidence="13" key="2">
    <citation type="submission" date="2012-03" db="EMBL/GenBank/DDBJ databases">
        <title>The complete genome sequence of the pioneer microbe on fresh volcanic deposit, Leptospirillum ferrooxidans strain C2-3.</title>
        <authorList>
            <person name="Fujimura R."/>
            <person name="Sato Y."/>
            <person name="Nishizawa T."/>
            <person name="Nanba K."/>
            <person name="Oshima K."/>
            <person name="Hattori M."/>
            <person name="Kamijo T."/>
            <person name="Ohta H."/>
        </authorList>
    </citation>
    <scope>NUCLEOTIDE SEQUENCE [LARGE SCALE GENOMIC DNA]</scope>
    <source>
        <strain evidence="13">C2-3</strain>
    </source>
</reference>
<dbReference type="Gene3D" id="1.10.8.400">
    <property type="entry name" value="Enoyl acyl carrier protein reductase"/>
    <property type="match status" value="1"/>
</dbReference>
<dbReference type="STRING" id="1162668.LFE_1558"/>
<evidence type="ECO:0000256" key="10">
    <source>
        <dbReference type="PIRSR" id="PIRSR000094-2"/>
    </source>
</evidence>
<comment type="catalytic activity">
    <reaction evidence="8">
        <text>a 2,3-saturated acyl-[ACP] + NAD(+) = a (2E)-enoyl-[ACP] + NADH + H(+)</text>
        <dbReference type="Rhea" id="RHEA:10240"/>
        <dbReference type="Rhea" id="RHEA-COMP:9925"/>
        <dbReference type="Rhea" id="RHEA-COMP:9926"/>
        <dbReference type="ChEBI" id="CHEBI:15378"/>
        <dbReference type="ChEBI" id="CHEBI:57540"/>
        <dbReference type="ChEBI" id="CHEBI:57945"/>
        <dbReference type="ChEBI" id="CHEBI:78784"/>
        <dbReference type="ChEBI" id="CHEBI:78785"/>
        <dbReference type="EC" id="1.3.1.9"/>
    </reaction>
</comment>
<feature type="binding site" evidence="11">
    <location>
        <position position="47"/>
    </location>
    <ligand>
        <name>NAD(+)</name>
        <dbReference type="ChEBI" id="CHEBI:57540"/>
    </ligand>
</feature>
<dbReference type="PANTHER" id="PTHR43159">
    <property type="entry name" value="ENOYL-[ACYL-CARRIER-PROTEIN] REDUCTASE"/>
    <property type="match status" value="1"/>
</dbReference>
<feature type="active site" description="Proton acceptor" evidence="9">
    <location>
        <position position="165"/>
    </location>
</feature>
<evidence type="ECO:0000256" key="6">
    <source>
        <dbReference type="ARBA" id="ARBA00023098"/>
    </source>
</evidence>
<keyword evidence="13" id="KW-1185">Reference proteome</keyword>
<keyword evidence="3 8" id="KW-0444">Lipid biosynthesis</keyword>
<dbReference type="Pfam" id="PF13561">
    <property type="entry name" value="adh_short_C2"/>
    <property type="match status" value="1"/>
</dbReference>
<dbReference type="InterPro" id="IPR036291">
    <property type="entry name" value="NAD(P)-bd_dom_sf"/>
</dbReference>
<feature type="active site" description="Proton acceptor" evidence="9">
    <location>
        <position position="155"/>
    </location>
</feature>
<dbReference type="OrthoDB" id="9803628at2"/>
<evidence type="ECO:0000256" key="8">
    <source>
        <dbReference type="PIRNR" id="PIRNR000094"/>
    </source>
</evidence>
<evidence type="ECO:0000256" key="9">
    <source>
        <dbReference type="PIRSR" id="PIRSR000094-1"/>
    </source>
</evidence>
<comment type="similarity">
    <text evidence="2 8">Belongs to the short-chain dehydrogenases/reductases (SDR) family. FabI subfamily.</text>
</comment>
<protein>
    <recommendedName>
        <fullName evidence="8">Enoyl-[acyl-carrier-protein] reductase [NADH]</fullName>
        <ecNumber evidence="8">1.3.1.9</ecNumber>
    </recommendedName>
</protein>
<dbReference type="HOGENOM" id="CLU_010194_10_1_0"/>
<evidence type="ECO:0000256" key="1">
    <source>
        <dbReference type="ARBA" id="ARBA00005194"/>
    </source>
</evidence>
<dbReference type="KEGG" id="lfc:LFE_1558"/>
<accession>I0IPP1</accession>
<feature type="binding site" evidence="11">
    <location>
        <position position="20"/>
    </location>
    <ligand>
        <name>NAD(+)</name>
        <dbReference type="ChEBI" id="CHEBI:57540"/>
    </ligand>
</feature>
<feature type="binding site" evidence="11">
    <location>
        <position position="102"/>
    </location>
    <ligand>
        <name>NAD(+)</name>
        <dbReference type="ChEBI" id="CHEBI:57540"/>
    </ligand>
</feature>
<organism evidence="12 13">
    <name type="scientific">Leptospirillum ferrooxidans (strain C2-3)</name>
    <dbReference type="NCBI Taxonomy" id="1162668"/>
    <lineage>
        <taxon>Bacteria</taxon>
        <taxon>Pseudomonadati</taxon>
        <taxon>Nitrospirota</taxon>
        <taxon>Nitrospiria</taxon>
        <taxon>Nitrospirales</taxon>
        <taxon>Nitrospiraceae</taxon>
        <taxon>Leptospirillum</taxon>
    </lineage>
</organism>
<dbReference type="GO" id="GO:0006633">
    <property type="term" value="P:fatty acid biosynthetic process"/>
    <property type="evidence" value="ECO:0007669"/>
    <property type="project" value="UniProtKB-KW"/>
</dbReference>
<keyword evidence="7 8" id="KW-0275">Fatty acid biosynthesis</keyword>
<keyword evidence="6" id="KW-0443">Lipid metabolism</keyword>
<evidence type="ECO:0000313" key="12">
    <source>
        <dbReference type="EMBL" id="BAM07240.1"/>
    </source>
</evidence>
<name>I0IPP1_LEPFC</name>
<proteinExistence type="inferred from homology"/>
<dbReference type="InterPro" id="IPR014358">
    <property type="entry name" value="Enoyl-ACP_Rdtase_NADH"/>
</dbReference>
<evidence type="ECO:0000256" key="7">
    <source>
        <dbReference type="ARBA" id="ARBA00023160"/>
    </source>
</evidence>
<dbReference type="Gene3D" id="3.40.50.720">
    <property type="entry name" value="NAD(P)-binding Rossmann-like Domain"/>
    <property type="match status" value="1"/>
</dbReference>
<reference evidence="12 13" key="1">
    <citation type="journal article" date="2012" name="J. Bacteriol.">
        <title>Complete Genome Sequence of Leptospirillum ferrooxidans Strain C2-3, Isolated from a Fresh Volcanic Ash Deposit on the Island of Miyake, Japan.</title>
        <authorList>
            <person name="Fujimura R."/>
            <person name="Sato Y."/>
            <person name="Nishizawa T."/>
            <person name="Oshima K."/>
            <person name="Kim S.-W."/>
            <person name="Hattori M."/>
            <person name="Kamijo T."/>
            <person name="Ohta H."/>
        </authorList>
    </citation>
    <scope>NUCLEOTIDE SEQUENCE [LARGE SCALE GENOMIC DNA]</scope>
    <source>
        <strain evidence="12 13">C2-3</strain>
    </source>
</reference>
<dbReference type="EC" id="1.3.1.9" evidence="8"/>
<evidence type="ECO:0000256" key="11">
    <source>
        <dbReference type="PIRSR" id="PIRSR000094-3"/>
    </source>
</evidence>
<feature type="binding site" evidence="10">
    <location>
        <position position="105"/>
    </location>
    <ligand>
        <name>substrate</name>
    </ligand>
</feature>
<dbReference type="SUPFAM" id="SSF51735">
    <property type="entry name" value="NAD(P)-binding Rossmann-fold domains"/>
    <property type="match status" value="1"/>
</dbReference>
<dbReference type="RefSeq" id="WP_014449727.1">
    <property type="nucleotide sequence ID" value="NC_017094.1"/>
</dbReference>
<dbReference type="PATRIC" id="fig|1162668.3.peg.1849"/>
<dbReference type="InterPro" id="IPR002347">
    <property type="entry name" value="SDR_fam"/>
</dbReference>
<evidence type="ECO:0000313" key="13">
    <source>
        <dbReference type="Proteomes" id="UP000007382"/>
    </source>
</evidence>
<evidence type="ECO:0000256" key="5">
    <source>
        <dbReference type="ARBA" id="ARBA00023002"/>
    </source>
</evidence>
<feature type="binding site" evidence="11">
    <location>
        <begin position="201"/>
        <end position="205"/>
    </location>
    <ligand>
        <name>NAD(+)</name>
        <dbReference type="ChEBI" id="CHEBI:57540"/>
    </ligand>
</feature>